<protein>
    <submittedName>
        <fullName evidence="1">Uncharacterized protein</fullName>
    </submittedName>
</protein>
<dbReference type="EMBL" id="JYDH01000004">
    <property type="protein sequence ID" value="KRY42310.1"/>
    <property type="molecule type" value="Genomic_DNA"/>
</dbReference>
<organism evidence="1 2">
    <name type="scientific">Trichinella spiralis</name>
    <name type="common">Trichina worm</name>
    <dbReference type="NCBI Taxonomy" id="6334"/>
    <lineage>
        <taxon>Eukaryota</taxon>
        <taxon>Metazoa</taxon>
        <taxon>Ecdysozoa</taxon>
        <taxon>Nematoda</taxon>
        <taxon>Enoplea</taxon>
        <taxon>Dorylaimia</taxon>
        <taxon>Trichinellida</taxon>
        <taxon>Trichinellidae</taxon>
        <taxon>Trichinella</taxon>
    </lineage>
</organism>
<dbReference type="InParanoid" id="A0A0V1BZB2"/>
<sequence length="197" mass="22220">MRYQILLTLYHFRALLRSTLFTLVCSTNRDAHAVSLPPMHHLDLFIFAPVALQKGERDTQVQFRRRRHTAPLYQRSSSRTLLKGCNPAGSQVAAVFASTFLSSSLTRVERRLMCLPPGSPASNGPVSYVWLLSDIPGVVPLHPVGVYHERAALPLMVPYAVRLRPHYLHYVVRPFPATVKLPSSWHRQPHAVVRAEA</sequence>
<dbReference type="OrthoDB" id="5914803at2759"/>
<keyword evidence="2" id="KW-1185">Reference proteome</keyword>
<dbReference type="AlphaFoldDB" id="A0A0V1BZB2"/>
<name>A0A0V1BZB2_TRISP</name>
<accession>A0A0V1BZB2</accession>
<dbReference type="Proteomes" id="UP000054776">
    <property type="component" value="Unassembled WGS sequence"/>
</dbReference>
<proteinExistence type="predicted"/>
<evidence type="ECO:0000313" key="2">
    <source>
        <dbReference type="Proteomes" id="UP000054776"/>
    </source>
</evidence>
<evidence type="ECO:0000313" key="1">
    <source>
        <dbReference type="EMBL" id="KRY42310.1"/>
    </source>
</evidence>
<gene>
    <name evidence="1" type="ORF">T01_4156</name>
</gene>
<comment type="caution">
    <text evidence="1">The sequence shown here is derived from an EMBL/GenBank/DDBJ whole genome shotgun (WGS) entry which is preliminary data.</text>
</comment>
<reference evidence="1 2" key="1">
    <citation type="submission" date="2015-01" db="EMBL/GenBank/DDBJ databases">
        <title>Evolution of Trichinella species and genotypes.</title>
        <authorList>
            <person name="Korhonen P.K."/>
            <person name="Edoardo P."/>
            <person name="Giuseppe L.R."/>
            <person name="Gasser R.B."/>
        </authorList>
    </citation>
    <scope>NUCLEOTIDE SEQUENCE [LARGE SCALE GENOMIC DNA]</scope>
    <source>
        <strain evidence="1">ISS3</strain>
    </source>
</reference>